<dbReference type="InterPro" id="IPR005119">
    <property type="entry name" value="LysR_subst-bd"/>
</dbReference>
<organism evidence="6 7">
    <name type="scientific">Amycolatopsis xylanica</name>
    <dbReference type="NCBI Taxonomy" id="589385"/>
    <lineage>
        <taxon>Bacteria</taxon>
        <taxon>Bacillati</taxon>
        <taxon>Actinomycetota</taxon>
        <taxon>Actinomycetes</taxon>
        <taxon>Pseudonocardiales</taxon>
        <taxon>Pseudonocardiaceae</taxon>
        <taxon>Amycolatopsis</taxon>
    </lineage>
</organism>
<dbReference type="GO" id="GO:0003677">
    <property type="term" value="F:DNA binding"/>
    <property type="evidence" value="ECO:0007669"/>
    <property type="project" value="UniProtKB-KW"/>
</dbReference>
<dbReference type="PROSITE" id="PS50931">
    <property type="entry name" value="HTH_LYSR"/>
    <property type="match status" value="1"/>
</dbReference>
<evidence type="ECO:0000313" key="6">
    <source>
        <dbReference type="EMBL" id="SDZ25386.1"/>
    </source>
</evidence>
<dbReference type="Pfam" id="PF03466">
    <property type="entry name" value="LysR_substrate"/>
    <property type="match status" value="1"/>
</dbReference>
<dbReference type="EMBL" id="FNON01000011">
    <property type="protein sequence ID" value="SDZ25386.1"/>
    <property type="molecule type" value="Genomic_DNA"/>
</dbReference>
<keyword evidence="7" id="KW-1185">Reference proteome</keyword>
<dbReference type="PRINTS" id="PR00039">
    <property type="entry name" value="HTHLYSR"/>
</dbReference>
<evidence type="ECO:0000256" key="2">
    <source>
        <dbReference type="ARBA" id="ARBA00023015"/>
    </source>
</evidence>
<dbReference type="STRING" id="589385.SAMN05421504_111104"/>
<dbReference type="SUPFAM" id="SSF53850">
    <property type="entry name" value="Periplasmic binding protein-like II"/>
    <property type="match status" value="1"/>
</dbReference>
<dbReference type="SUPFAM" id="SSF46785">
    <property type="entry name" value="Winged helix' DNA-binding domain"/>
    <property type="match status" value="1"/>
</dbReference>
<reference evidence="6 7" key="1">
    <citation type="submission" date="2016-10" db="EMBL/GenBank/DDBJ databases">
        <authorList>
            <person name="de Groot N.N."/>
        </authorList>
    </citation>
    <scope>NUCLEOTIDE SEQUENCE [LARGE SCALE GENOMIC DNA]</scope>
    <source>
        <strain evidence="6 7">CPCC 202699</strain>
    </source>
</reference>
<evidence type="ECO:0000313" key="7">
    <source>
        <dbReference type="Proteomes" id="UP000199515"/>
    </source>
</evidence>
<dbReference type="InterPro" id="IPR036390">
    <property type="entry name" value="WH_DNA-bd_sf"/>
</dbReference>
<dbReference type="RefSeq" id="WP_091297835.1">
    <property type="nucleotide sequence ID" value="NZ_FNON01000011.1"/>
</dbReference>
<dbReference type="PANTHER" id="PTHR30346:SF30">
    <property type="entry name" value="SMALL NEUTRAL PROTEASE REGULATORY PROTEIN"/>
    <property type="match status" value="1"/>
</dbReference>
<dbReference type="InterPro" id="IPR000847">
    <property type="entry name" value="LysR_HTH_N"/>
</dbReference>
<evidence type="ECO:0000256" key="1">
    <source>
        <dbReference type="ARBA" id="ARBA00009437"/>
    </source>
</evidence>
<dbReference type="Proteomes" id="UP000199515">
    <property type="component" value="Unassembled WGS sequence"/>
</dbReference>
<dbReference type="InterPro" id="IPR036388">
    <property type="entry name" value="WH-like_DNA-bd_sf"/>
</dbReference>
<dbReference type="CDD" id="cd08414">
    <property type="entry name" value="PBP2_LTTR_aromatics_like"/>
    <property type="match status" value="1"/>
</dbReference>
<dbReference type="AlphaFoldDB" id="A0A1H3RIA7"/>
<name>A0A1H3RIA7_9PSEU</name>
<dbReference type="Pfam" id="PF00126">
    <property type="entry name" value="HTH_1"/>
    <property type="match status" value="1"/>
</dbReference>
<dbReference type="Gene3D" id="1.10.10.10">
    <property type="entry name" value="Winged helix-like DNA-binding domain superfamily/Winged helix DNA-binding domain"/>
    <property type="match status" value="1"/>
</dbReference>
<dbReference type="GO" id="GO:0032993">
    <property type="term" value="C:protein-DNA complex"/>
    <property type="evidence" value="ECO:0007669"/>
    <property type="project" value="TreeGrafter"/>
</dbReference>
<keyword evidence="3 6" id="KW-0238">DNA-binding</keyword>
<proteinExistence type="inferred from homology"/>
<dbReference type="Gene3D" id="3.40.190.290">
    <property type="match status" value="1"/>
</dbReference>
<evidence type="ECO:0000256" key="3">
    <source>
        <dbReference type="ARBA" id="ARBA00023125"/>
    </source>
</evidence>
<gene>
    <name evidence="6" type="ORF">SAMN05421504_111104</name>
</gene>
<evidence type="ECO:0000259" key="5">
    <source>
        <dbReference type="PROSITE" id="PS50931"/>
    </source>
</evidence>
<protein>
    <submittedName>
        <fullName evidence="6">DNA-binding transcriptional regulator, LysR family</fullName>
    </submittedName>
</protein>
<sequence length="326" mass="35026">MELELRHLRIVCAIAELGSITKAANTLGMAQPALTAQLKRIERTLGGAVFLRDHAGTRPTALGKLVLDRARMLLPAVSALHDEAARLAQHIHSGEPLTLRLGSTSGPMLGGLVQRLGTLHPETHVAPHASWSANELASLLSDGSLDFAFIGVCGDAPPPPEPGVRWQTLATDPVFVLLSTRHPHAKDDAVELAALADERWCATPGDGCFADCFVSACAKAGFTPRNLYETDVLACVDMVESGHAVVLCQPTFREFPGVVAVPIAGNPLSWRHLIGWSHRGEMGLFAAEMIALSRAVYRELSEHRPSYARFLEANPEWGVSYADSAI</sequence>
<dbReference type="GO" id="GO:0003700">
    <property type="term" value="F:DNA-binding transcription factor activity"/>
    <property type="evidence" value="ECO:0007669"/>
    <property type="project" value="InterPro"/>
</dbReference>
<accession>A0A1H3RIA7</accession>
<dbReference type="PANTHER" id="PTHR30346">
    <property type="entry name" value="TRANSCRIPTIONAL DUAL REGULATOR HCAR-RELATED"/>
    <property type="match status" value="1"/>
</dbReference>
<feature type="domain" description="HTH lysR-type" evidence="5">
    <location>
        <begin position="3"/>
        <end position="60"/>
    </location>
</feature>
<evidence type="ECO:0000256" key="4">
    <source>
        <dbReference type="ARBA" id="ARBA00023163"/>
    </source>
</evidence>
<dbReference type="OrthoDB" id="3171102at2"/>
<keyword evidence="2" id="KW-0805">Transcription regulation</keyword>
<keyword evidence="4" id="KW-0804">Transcription</keyword>
<comment type="similarity">
    <text evidence="1">Belongs to the LysR transcriptional regulatory family.</text>
</comment>